<keyword evidence="2" id="KW-0808">Transferase</keyword>
<dbReference type="AlphaFoldDB" id="A0A937F1S1"/>
<evidence type="ECO:0000256" key="3">
    <source>
        <dbReference type="PIRSR" id="PIRSR000451-1"/>
    </source>
</evidence>
<dbReference type="RefSeq" id="WP_202241739.1">
    <property type="nucleotide sequence ID" value="NZ_JAESIY010000001.1"/>
</dbReference>
<dbReference type="SUPFAM" id="SSF53901">
    <property type="entry name" value="Thiolase-like"/>
    <property type="match status" value="2"/>
</dbReference>
<keyword evidence="7" id="KW-1185">Reference proteome</keyword>
<dbReference type="Pfam" id="PF02797">
    <property type="entry name" value="Chal_sti_synt_C"/>
    <property type="match status" value="1"/>
</dbReference>
<evidence type="ECO:0000313" key="7">
    <source>
        <dbReference type="Proteomes" id="UP000659388"/>
    </source>
</evidence>
<evidence type="ECO:0000256" key="2">
    <source>
        <dbReference type="ARBA" id="ARBA00022679"/>
    </source>
</evidence>
<evidence type="ECO:0000259" key="5">
    <source>
        <dbReference type="Pfam" id="PF02797"/>
    </source>
</evidence>
<dbReference type="GO" id="GO:0016747">
    <property type="term" value="F:acyltransferase activity, transferring groups other than amino-acyl groups"/>
    <property type="evidence" value="ECO:0007669"/>
    <property type="project" value="InterPro"/>
</dbReference>
<dbReference type="InterPro" id="IPR012328">
    <property type="entry name" value="Chalcone/stilbene_synt_C"/>
</dbReference>
<organism evidence="6 7">
    <name type="scientific">Fulvivirga sediminis</name>
    <dbReference type="NCBI Taxonomy" id="2803949"/>
    <lineage>
        <taxon>Bacteria</taxon>
        <taxon>Pseudomonadati</taxon>
        <taxon>Bacteroidota</taxon>
        <taxon>Cytophagia</taxon>
        <taxon>Cytophagales</taxon>
        <taxon>Fulvivirgaceae</taxon>
        <taxon>Fulvivirga</taxon>
    </lineage>
</organism>
<sequence length="362" mass="40496">MNVYITGTGTATPEHKIAQAEVWRFMSKAHQMNEQESQKLRLLYRATGIENRYSVIPDYGSQNTRSFYPDTDNLEPFPSTESRANLFRSEAKKLGEEAANQALENVSRNEITHLITVSCTGMYAPGIDIELIDQLGLNTSVERTGINFMGCYAAFNAIKTGRSICLGTPDAKVLIVCVELCSIHFQKEKIADYLLANAIFGDGAAALVMEGKPSRKPALQTMAFHCDLNPGGKKDMAWKIGNYGFEMRLSSYIPSLIEQDILLLTNRLRQKHSIESFQYYAIHPGGKKILEVIEKQLGISREDNRFAYQILKKYGNMSSTTIIFVLQEIMKNLKADDNNKKLLALAFGPGLTLESMILNIIT</sequence>
<reference evidence="6" key="1">
    <citation type="submission" date="2021-01" db="EMBL/GenBank/DDBJ databases">
        <title>Fulvivirga kasyanovii gen. nov., sp nov., a novel member of the phylum Bacteroidetes isolated from seawater in a mussel farm.</title>
        <authorList>
            <person name="Zhao L.-H."/>
            <person name="Wang Z.-J."/>
        </authorList>
    </citation>
    <scope>NUCLEOTIDE SEQUENCE</scope>
    <source>
        <strain evidence="6">2943</strain>
    </source>
</reference>
<dbReference type="Pfam" id="PF00195">
    <property type="entry name" value="Chal_sti_synt_N"/>
    <property type="match status" value="1"/>
</dbReference>
<protein>
    <submittedName>
        <fullName evidence="6">Type III polyketide synthase</fullName>
    </submittedName>
</protein>
<dbReference type="EMBL" id="JAESIY010000001">
    <property type="protein sequence ID" value="MBL3654696.1"/>
    <property type="molecule type" value="Genomic_DNA"/>
</dbReference>
<gene>
    <name evidence="6" type="ORF">JL102_01040</name>
</gene>
<evidence type="ECO:0000313" key="6">
    <source>
        <dbReference type="EMBL" id="MBL3654696.1"/>
    </source>
</evidence>
<dbReference type="PIRSF" id="PIRSF000451">
    <property type="entry name" value="PKS_III"/>
    <property type="match status" value="1"/>
</dbReference>
<proteinExistence type="inferred from homology"/>
<evidence type="ECO:0000259" key="4">
    <source>
        <dbReference type="Pfam" id="PF00195"/>
    </source>
</evidence>
<dbReference type="InterPro" id="IPR016039">
    <property type="entry name" value="Thiolase-like"/>
</dbReference>
<dbReference type="PANTHER" id="PTHR11877">
    <property type="entry name" value="HYDROXYMETHYLGLUTARYL-COA SYNTHASE"/>
    <property type="match status" value="1"/>
</dbReference>
<dbReference type="GO" id="GO:0030639">
    <property type="term" value="P:polyketide biosynthetic process"/>
    <property type="evidence" value="ECO:0007669"/>
    <property type="project" value="TreeGrafter"/>
</dbReference>
<accession>A0A937F1S1</accession>
<dbReference type="Gene3D" id="3.40.47.10">
    <property type="match status" value="2"/>
</dbReference>
<comment type="caution">
    <text evidence="6">The sequence shown here is derived from an EMBL/GenBank/DDBJ whole genome shotgun (WGS) entry which is preliminary data.</text>
</comment>
<dbReference type="PANTHER" id="PTHR11877:SF46">
    <property type="entry name" value="TYPE III POLYKETIDE SYNTHASE A"/>
    <property type="match status" value="1"/>
</dbReference>
<dbReference type="Proteomes" id="UP000659388">
    <property type="component" value="Unassembled WGS sequence"/>
</dbReference>
<feature type="domain" description="Chalcone/stilbene synthase N-terminal" evidence="4">
    <location>
        <begin position="7"/>
        <end position="212"/>
    </location>
</feature>
<feature type="domain" description="Chalcone/stilbene synthase C-terminal" evidence="5">
    <location>
        <begin position="228"/>
        <end position="361"/>
    </location>
</feature>
<dbReference type="InterPro" id="IPR001099">
    <property type="entry name" value="Chalcone/stilbene_synt_N"/>
</dbReference>
<comment type="similarity">
    <text evidence="1">Belongs to the thiolase-like superfamily. Chalcone/stilbene synthases family.</text>
</comment>
<dbReference type="CDD" id="cd00831">
    <property type="entry name" value="CHS_like"/>
    <property type="match status" value="1"/>
</dbReference>
<name>A0A937F1S1_9BACT</name>
<evidence type="ECO:0000256" key="1">
    <source>
        <dbReference type="ARBA" id="ARBA00005531"/>
    </source>
</evidence>
<feature type="active site" description="Acyl-thioester intermediate" evidence="3">
    <location>
        <position position="151"/>
    </location>
</feature>
<dbReference type="InterPro" id="IPR011141">
    <property type="entry name" value="Polyketide_synthase_type-III"/>
</dbReference>